<sequence length="46" mass="5260">MEVKMKSILQNIIAKSCILHLVVETILILVVKPAVHCNYFFLIAYV</sequence>
<organism evidence="1">
    <name type="scientific">Amphimedon queenslandica</name>
    <name type="common">Sponge</name>
    <dbReference type="NCBI Taxonomy" id="400682"/>
    <lineage>
        <taxon>Eukaryota</taxon>
        <taxon>Metazoa</taxon>
        <taxon>Porifera</taxon>
        <taxon>Demospongiae</taxon>
        <taxon>Heteroscleromorpha</taxon>
        <taxon>Haplosclerida</taxon>
        <taxon>Niphatidae</taxon>
        <taxon>Amphimedon</taxon>
    </lineage>
</organism>
<proteinExistence type="predicted"/>
<evidence type="ECO:0000313" key="1">
    <source>
        <dbReference type="EnsemblMetazoa" id="Aqu2.1.04716_001"/>
    </source>
</evidence>
<dbReference type="EnsemblMetazoa" id="Aqu2.1.04716_001">
    <property type="protein sequence ID" value="Aqu2.1.04716_001"/>
    <property type="gene ID" value="Aqu2.1.04716"/>
</dbReference>
<dbReference type="InParanoid" id="A0A1X7SRL7"/>
<reference evidence="1" key="1">
    <citation type="submission" date="2017-05" db="UniProtKB">
        <authorList>
            <consortium name="EnsemblMetazoa"/>
        </authorList>
    </citation>
    <scope>IDENTIFICATION</scope>
</reference>
<accession>A0A1X7SRL7</accession>
<name>A0A1X7SRL7_AMPQE</name>
<dbReference type="AlphaFoldDB" id="A0A1X7SRL7"/>
<protein>
    <submittedName>
        <fullName evidence="1">Uncharacterized protein</fullName>
    </submittedName>
</protein>